<feature type="compositionally biased region" description="Low complexity" evidence="2">
    <location>
        <begin position="160"/>
        <end position="182"/>
    </location>
</feature>
<dbReference type="SUPFAM" id="SSF56801">
    <property type="entry name" value="Acetyl-CoA synthetase-like"/>
    <property type="match status" value="1"/>
</dbReference>
<sequence>MSAPAELPRARGERAARYRADGLWDNRLLADGVEAGADRGPGVVAVADNDRQLTYAQLATAVATGVATLAERGVRAGDGVVLVSGNTRHGVIAYHALLRAGTTAVVLDRRCGVADLRVALDALPGRPRVIVPAGEADRLAEPLAEAAGVVPLELFDEVDGPPAGSIGSPGPTGPAGSSPWAPTWAEPDRDRAAVVLFTSGTTGRPKGLVHSLNTLTAGADNMARCASAGGDSVVFLVSPLTSITGLSQIHLVADRHATLALEDRFEPERTLRRLNTLGATLLGGAPVIAERLLRAAAAAGPDGTGIGIGLRTLALGGAMLPRPLLELATDTFGIEIARVYGSSEAPTFSGSLPGDDRERRLSDDGALLPGSEVRVGSSQHPREGLLRGPNLFLGYLDAADNEAAFEDGWYRTGDQLELHDGRLTVVGRLKEVVNRNGLKISLTEIDAALTGLPGAAEAASFGLPDPSTGERLAVAVWPAGDAMVTLADVVAHLTAQGAATRKLPEQLVRWDTPLPRTASGKVVRSRLVMEAPGRDSDLAARLAGG</sequence>
<dbReference type="CDD" id="cd04433">
    <property type="entry name" value="AFD_class_I"/>
    <property type="match status" value="1"/>
</dbReference>
<dbReference type="Gene3D" id="3.40.50.12780">
    <property type="entry name" value="N-terminal domain of ligase-like"/>
    <property type="match status" value="1"/>
</dbReference>
<dbReference type="InterPro" id="IPR042099">
    <property type="entry name" value="ANL_N_sf"/>
</dbReference>
<dbReference type="InterPro" id="IPR025110">
    <property type="entry name" value="AMP-bd_C"/>
</dbReference>
<dbReference type="PANTHER" id="PTHR43201:SF8">
    <property type="entry name" value="ACYL-COA SYNTHETASE FAMILY MEMBER 3"/>
    <property type="match status" value="1"/>
</dbReference>
<dbReference type="Gene3D" id="3.30.300.30">
    <property type="match status" value="1"/>
</dbReference>
<dbReference type="EMBL" id="MOMC01000060">
    <property type="protein sequence ID" value="ONH25375.1"/>
    <property type="molecule type" value="Genomic_DNA"/>
</dbReference>
<dbReference type="InterPro" id="IPR045851">
    <property type="entry name" value="AMP-bd_C_sf"/>
</dbReference>
<feature type="domain" description="AMP-binding enzyme C-terminal" evidence="4">
    <location>
        <begin position="444"/>
        <end position="521"/>
    </location>
</feature>
<evidence type="ECO:0000259" key="3">
    <source>
        <dbReference type="Pfam" id="PF00501"/>
    </source>
</evidence>
<evidence type="ECO:0000256" key="2">
    <source>
        <dbReference type="SAM" id="MobiDB-lite"/>
    </source>
</evidence>
<comment type="caution">
    <text evidence="5">The sequence shown here is derived from an EMBL/GenBank/DDBJ whole genome shotgun (WGS) entry which is preliminary data.</text>
</comment>
<evidence type="ECO:0000259" key="4">
    <source>
        <dbReference type="Pfam" id="PF13193"/>
    </source>
</evidence>
<protein>
    <submittedName>
        <fullName evidence="5">AMP-dependent synthetase</fullName>
    </submittedName>
</protein>
<dbReference type="InterPro" id="IPR020845">
    <property type="entry name" value="AMP-binding_CS"/>
</dbReference>
<dbReference type="GO" id="GO:0031956">
    <property type="term" value="F:medium-chain fatty acid-CoA ligase activity"/>
    <property type="evidence" value="ECO:0007669"/>
    <property type="project" value="TreeGrafter"/>
</dbReference>
<evidence type="ECO:0000313" key="5">
    <source>
        <dbReference type="EMBL" id="ONH25375.1"/>
    </source>
</evidence>
<name>A0A1V2I416_9ACTN</name>
<gene>
    <name evidence="5" type="ORF">BL253_27595</name>
</gene>
<dbReference type="Pfam" id="PF00501">
    <property type="entry name" value="AMP-binding"/>
    <property type="match status" value="1"/>
</dbReference>
<evidence type="ECO:0000313" key="6">
    <source>
        <dbReference type="Proteomes" id="UP000188929"/>
    </source>
</evidence>
<dbReference type="Pfam" id="PF13193">
    <property type="entry name" value="AMP-binding_C"/>
    <property type="match status" value="1"/>
</dbReference>
<dbReference type="Proteomes" id="UP000188929">
    <property type="component" value="Unassembled WGS sequence"/>
</dbReference>
<reference evidence="6" key="1">
    <citation type="submission" date="2016-10" db="EMBL/GenBank/DDBJ databases">
        <title>Frankia sp. NRRL B-16386 Genome sequencing.</title>
        <authorList>
            <person name="Ghodhbane-Gtari F."/>
            <person name="Swanson E."/>
            <person name="Gueddou A."/>
            <person name="Hezbri K."/>
            <person name="Ktari K."/>
            <person name="Nouioui I."/>
            <person name="Morris K."/>
            <person name="Simpson S."/>
            <person name="Abebe-Akele F."/>
            <person name="Thomas K."/>
            <person name="Gtari M."/>
            <person name="Tisa L.S."/>
        </authorList>
    </citation>
    <scope>NUCLEOTIDE SEQUENCE [LARGE SCALE GENOMIC DNA]</scope>
    <source>
        <strain evidence="6">NRRL B-16386</strain>
    </source>
</reference>
<feature type="domain" description="AMP-dependent synthetase/ligase" evidence="3">
    <location>
        <begin position="34"/>
        <end position="396"/>
    </location>
</feature>
<dbReference type="InterPro" id="IPR000873">
    <property type="entry name" value="AMP-dep_synth/lig_dom"/>
</dbReference>
<dbReference type="RefSeq" id="WP_076820303.1">
    <property type="nucleotide sequence ID" value="NZ_MOMC01000060.1"/>
</dbReference>
<accession>A0A1V2I416</accession>
<dbReference type="AlphaFoldDB" id="A0A1V2I416"/>
<comment type="similarity">
    <text evidence="1">Belongs to the ATP-dependent AMP-binding enzyme family.</text>
</comment>
<dbReference type="GO" id="GO:0006631">
    <property type="term" value="P:fatty acid metabolic process"/>
    <property type="evidence" value="ECO:0007669"/>
    <property type="project" value="TreeGrafter"/>
</dbReference>
<organism evidence="5 6">
    <name type="scientific">Pseudofrankia asymbiotica</name>
    <dbReference type="NCBI Taxonomy" id="1834516"/>
    <lineage>
        <taxon>Bacteria</taxon>
        <taxon>Bacillati</taxon>
        <taxon>Actinomycetota</taxon>
        <taxon>Actinomycetes</taxon>
        <taxon>Frankiales</taxon>
        <taxon>Frankiaceae</taxon>
        <taxon>Pseudofrankia</taxon>
    </lineage>
</organism>
<proteinExistence type="inferred from homology"/>
<evidence type="ECO:0000256" key="1">
    <source>
        <dbReference type="ARBA" id="ARBA00006432"/>
    </source>
</evidence>
<dbReference type="OrthoDB" id="4595052at2"/>
<keyword evidence="6" id="KW-1185">Reference proteome</keyword>
<feature type="region of interest" description="Disordered" evidence="2">
    <location>
        <begin position="160"/>
        <end position="184"/>
    </location>
</feature>
<dbReference type="STRING" id="1834516.BL253_27595"/>
<dbReference type="PROSITE" id="PS00455">
    <property type="entry name" value="AMP_BINDING"/>
    <property type="match status" value="1"/>
</dbReference>
<dbReference type="PANTHER" id="PTHR43201">
    <property type="entry name" value="ACYL-COA SYNTHETASE"/>
    <property type="match status" value="1"/>
</dbReference>